<dbReference type="SUPFAM" id="SSF53335">
    <property type="entry name" value="S-adenosyl-L-methionine-dependent methyltransferases"/>
    <property type="match status" value="1"/>
</dbReference>
<dbReference type="SMART" id="SM00470">
    <property type="entry name" value="ParB"/>
    <property type="match status" value="1"/>
</dbReference>
<dbReference type="GO" id="GO:0008168">
    <property type="term" value="F:methyltransferase activity"/>
    <property type="evidence" value="ECO:0007669"/>
    <property type="project" value="InterPro"/>
</dbReference>
<dbReference type="Gene3D" id="3.90.1530.10">
    <property type="entry name" value="Conserved hypothetical protein from pyrococcus furiosus pfu- 392566-001, ParB domain"/>
    <property type="match status" value="1"/>
</dbReference>
<feature type="domain" description="ParB-like N-terminal" evidence="1">
    <location>
        <begin position="6"/>
        <end position="90"/>
    </location>
</feature>
<sequence length="405" mass="47019">MTDYIIKMDLDKINLNPLNEQLYGYNEKEHKELVKSIELNGLLEPLTITKDNLLVSGHRRYNAVREIGWEDVDCRLREFDNVSVALVELNKTRIKTKTELLNEAEILKTEYSKMIKKGRPKNGEKREGKNWSILNVSEKLNIGATNLKKLMSVKKYDESLLEKIDLGLLSIGKAYSIVREKYILNEKGAGRKPNDFRTEYRVLLDKWKPTIDDVVSVMNLNTDIWSQRVNGFDTNTNVREEEDYYPTHPKLTQLLLERENFIGRIWEPACGGGHMSEELIRCGYDVLSTEKYDRGYGIRGVDFLDDTQLKKYGKIDNIITNPPFKSFTEFVLQSKKYATKKVCVLGKTIALEGINRYNKIWTDKDFPLKTYYQFNGRVSFSKNEIKTIVSGTLMGFGWYVFEKGY</sequence>
<dbReference type="GO" id="GO:0003676">
    <property type="term" value="F:nucleic acid binding"/>
    <property type="evidence" value="ECO:0007669"/>
    <property type="project" value="InterPro"/>
</dbReference>
<organism evidence="2 3">
    <name type="scientific">Candidatus Scalindua rubra</name>
    <dbReference type="NCBI Taxonomy" id="1872076"/>
    <lineage>
        <taxon>Bacteria</taxon>
        <taxon>Pseudomonadati</taxon>
        <taxon>Planctomycetota</taxon>
        <taxon>Candidatus Brocadiia</taxon>
        <taxon>Candidatus Brocadiales</taxon>
        <taxon>Candidatus Scalinduaceae</taxon>
        <taxon>Candidatus Scalindua</taxon>
    </lineage>
</organism>
<dbReference type="SUPFAM" id="SSF110849">
    <property type="entry name" value="ParB/Sulfiredoxin"/>
    <property type="match status" value="1"/>
</dbReference>
<dbReference type="Pfam" id="PF02195">
    <property type="entry name" value="ParB_N"/>
    <property type="match status" value="1"/>
</dbReference>
<dbReference type="Proteomes" id="UP000094056">
    <property type="component" value="Unassembled WGS sequence"/>
</dbReference>
<dbReference type="AlphaFoldDB" id="A0A1E3X284"/>
<dbReference type="InterPro" id="IPR029063">
    <property type="entry name" value="SAM-dependent_MTases_sf"/>
</dbReference>
<dbReference type="PANTHER" id="PTHR33375">
    <property type="entry name" value="CHROMOSOME-PARTITIONING PROTEIN PARB-RELATED"/>
    <property type="match status" value="1"/>
</dbReference>
<dbReference type="GO" id="GO:0032259">
    <property type="term" value="P:methylation"/>
    <property type="evidence" value="ECO:0007669"/>
    <property type="project" value="InterPro"/>
</dbReference>
<dbReference type="EMBL" id="MAYW01000392">
    <property type="protein sequence ID" value="ODS29736.1"/>
    <property type="molecule type" value="Genomic_DNA"/>
</dbReference>
<evidence type="ECO:0000313" key="3">
    <source>
        <dbReference type="Proteomes" id="UP000094056"/>
    </source>
</evidence>
<dbReference type="PROSITE" id="PS00092">
    <property type="entry name" value="N6_MTASE"/>
    <property type="match status" value="1"/>
</dbReference>
<gene>
    <name evidence="2" type="primary">noc</name>
    <name evidence="2" type="ORF">SCARUB_05162</name>
</gene>
<proteinExistence type="predicted"/>
<evidence type="ECO:0000313" key="2">
    <source>
        <dbReference type="EMBL" id="ODS29736.1"/>
    </source>
</evidence>
<dbReference type="GO" id="GO:0005694">
    <property type="term" value="C:chromosome"/>
    <property type="evidence" value="ECO:0007669"/>
    <property type="project" value="TreeGrafter"/>
</dbReference>
<evidence type="ECO:0000259" key="1">
    <source>
        <dbReference type="SMART" id="SM00470"/>
    </source>
</evidence>
<name>A0A1E3X284_9BACT</name>
<dbReference type="InterPro" id="IPR003115">
    <property type="entry name" value="ParB_N"/>
</dbReference>
<dbReference type="GO" id="GO:0007059">
    <property type="term" value="P:chromosome segregation"/>
    <property type="evidence" value="ECO:0007669"/>
    <property type="project" value="TreeGrafter"/>
</dbReference>
<reference evidence="2 3" key="1">
    <citation type="submission" date="2016-07" db="EMBL/GenBank/DDBJ databases">
        <title>Draft genome of Scalindua rubra, obtained from a brine-seawater interface in the Red Sea, sheds light on salt adaptation in anammox bacteria.</title>
        <authorList>
            <person name="Speth D.R."/>
            <person name="Lagkouvardos I."/>
            <person name="Wang Y."/>
            <person name="Qian P.-Y."/>
            <person name="Dutilh B.E."/>
            <person name="Jetten M.S."/>
        </authorList>
    </citation>
    <scope>NUCLEOTIDE SEQUENCE [LARGE SCALE GENOMIC DNA]</scope>
    <source>
        <strain evidence="2">BSI-1</strain>
    </source>
</reference>
<accession>A0A1E3X284</accession>
<dbReference type="InterPro" id="IPR002052">
    <property type="entry name" value="DNA_methylase_N6_adenine_CS"/>
</dbReference>
<dbReference type="InterPro" id="IPR036086">
    <property type="entry name" value="ParB/Sulfiredoxin_sf"/>
</dbReference>
<dbReference type="InterPro" id="IPR050336">
    <property type="entry name" value="Chromosome_partition/occlusion"/>
</dbReference>
<protein>
    <submittedName>
        <fullName evidence="2">Nucleoid occlusion protein</fullName>
    </submittedName>
</protein>
<comment type="caution">
    <text evidence="2">The sequence shown here is derived from an EMBL/GenBank/DDBJ whole genome shotgun (WGS) entry which is preliminary data.</text>
</comment>
<dbReference type="PANTHER" id="PTHR33375:SF1">
    <property type="entry name" value="CHROMOSOME-PARTITIONING PROTEIN PARB-RELATED"/>
    <property type="match status" value="1"/>
</dbReference>